<proteinExistence type="predicted"/>
<keyword evidence="2" id="KW-1185">Reference proteome</keyword>
<dbReference type="InterPro" id="IPR036691">
    <property type="entry name" value="Endo/exonu/phosph_ase_sf"/>
</dbReference>
<gene>
    <name evidence="1" type="ORF">M0R45_036167</name>
</gene>
<dbReference type="PANTHER" id="PTHR33710:SF77">
    <property type="entry name" value="DNASE I-LIKE SUPERFAMILY PROTEIN"/>
    <property type="match status" value="1"/>
</dbReference>
<organism evidence="1 2">
    <name type="scientific">Rubus argutus</name>
    <name type="common">Southern blackberry</name>
    <dbReference type="NCBI Taxonomy" id="59490"/>
    <lineage>
        <taxon>Eukaryota</taxon>
        <taxon>Viridiplantae</taxon>
        <taxon>Streptophyta</taxon>
        <taxon>Embryophyta</taxon>
        <taxon>Tracheophyta</taxon>
        <taxon>Spermatophyta</taxon>
        <taxon>Magnoliopsida</taxon>
        <taxon>eudicotyledons</taxon>
        <taxon>Gunneridae</taxon>
        <taxon>Pentapetalae</taxon>
        <taxon>rosids</taxon>
        <taxon>fabids</taxon>
        <taxon>Rosales</taxon>
        <taxon>Rosaceae</taxon>
        <taxon>Rosoideae</taxon>
        <taxon>Rosoideae incertae sedis</taxon>
        <taxon>Rubus</taxon>
    </lineage>
</organism>
<protein>
    <recommendedName>
        <fullName evidence="3">Reverse transcriptase</fullName>
    </recommendedName>
</protein>
<name>A0AAW1VYW4_RUBAR</name>
<dbReference type="EMBL" id="JBEDUW010000007">
    <property type="protein sequence ID" value="KAK9912297.1"/>
    <property type="molecule type" value="Genomic_DNA"/>
</dbReference>
<dbReference type="SUPFAM" id="SSF56219">
    <property type="entry name" value="DNase I-like"/>
    <property type="match status" value="1"/>
</dbReference>
<evidence type="ECO:0000313" key="2">
    <source>
        <dbReference type="Proteomes" id="UP001457282"/>
    </source>
</evidence>
<comment type="caution">
    <text evidence="1">The sequence shown here is derived from an EMBL/GenBank/DDBJ whole genome shotgun (WGS) entry which is preliminary data.</text>
</comment>
<evidence type="ECO:0008006" key="3">
    <source>
        <dbReference type="Google" id="ProtNLM"/>
    </source>
</evidence>
<reference evidence="1 2" key="1">
    <citation type="journal article" date="2023" name="G3 (Bethesda)">
        <title>A chromosome-length genome assembly and annotation of blackberry (Rubus argutus, cv. 'Hillquist').</title>
        <authorList>
            <person name="Bruna T."/>
            <person name="Aryal R."/>
            <person name="Dudchenko O."/>
            <person name="Sargent D.J."/>
            <person name="Mead D."/>
            <person name="Buti M."/>
            <person name="Cavallini A."/>
            <person name="Hytonen T."/>
            <person name="Andres J."/>
            <person name="Pham M."/>
            <person name="Weisz D."/>
            <person name="Mascagni F."/>
            <person name="Usai G."/>
            <person name="Natali L."/>
            <person name="Bassil N."/>
            <person name="Fernandez G.E."/>
            <person name="Lomsadze A."/>
            <person name="Armour M."/>
            <person name="Olukolu B."/>
            <person name="Poorten T."/>
            <person name="Britton C."/>
            <person name="Davik J."/>
            <person name="Ashrafi H."/>
            <person name="Aiden E.L."/>
            <person name="Borodovsky M."/>
            <person name="Worthington M."/>
        </authorList>
    </citation>
    <scope>NUCLEOTIDE SEQUENCE [LARGE SCALE GENOMIC DNA]</scope>
    <source>
        <strain evidence="1">PI 553951</strain>
    </source>
</reference>
<accession>A0AAW1VYW4</accession>
<dbReference type="Gene3D" id="3.60.10.10">
    <property type="entry name" value="Endonuclease/exonuclease/phosphatase"/>
    <property type="match status" value="1"/>
</dbReference>
<dbReference type="Proteomes" id="UP001457282">
    <property type="component" value="Unassembled WGS sequence"/>
</dbReference>
<dbReference type="PANTHER" id="PTHR33710">
    <property type="entry name" value="BNAC02G09200D PROTEIN"/>
    <property type="match status" value="1"/>
</dbReference>
<evidence type="ECO:0000313" key="1">
    <source>
        <dbReference type="EMBL" id="KAK9912297.1"/>
    </source>
</evidence>
<dbReference type="AlphaFoldDB" id="A0AAW1VYW4"/>
<sequence length="189" mass="22152">MKVIEICSYHKLWEDITDVKGHFVTGPWLVFGDFNADLGAHEKKGGAPLSRRSCEEFLAMSDVCELVHVNTKGTKFTWVHRQGIRGNVELRLNRRLADLEWLDTWDQFDCGSLPRICSDHNPLMMSFSKFSGARYSLFRFRKMWLDHKDFMEYVKNYWLSTSSFGCPLSIVQHKLGVLRKALRTWNWEV</sequence>